<reference evidence="1" key="2">
    <citation type="submission" date="2015-08" db="EMBL/GenBank/DDBJ databases">
        <authorList>
            <person name="Babu N.S."/>
            <person name="Beckwith C.J."/>
            <person name="Beseler K.G."/>
            <person name="Brison A."/>
            <person name="Carone J.V."/>
            <person name="Caskin T.P."/>
            <person name="Diamond M."/>
            <person name="Durham M.E."/>
            <person name="Foxe J.M."/>
            <person name="Go M."/>
            <person name="Henderson B.A."/>
            <person name="Jones I.B."/>
            <person name="McGettigan J.A."/>
            <person name="Micheletti S.J."/>
            <person name="Nasrallah M.E."/>
            <person name="Ortiz D."/>
            <person name="Piller C.R."/>
            <person name="Privatt S.R."/>
            <person name="Schneider S.L."/>
            <person name="Sharp S."/>
            <person name="Smith T.C."/>
            <person name="Stanton J.D."/>
            <person name="Ullery H.E."/>
            <person name="Wilson R.J."/>
            <person name="Serrano M.G."/>
            <person name="Buck G."/>
            <person name="Lee V."/>
            <person name="Wang Y."/>
            <person name="Carvalho R."/>
            <person name="Voegtly L."/>
            <person name="Shi R."/>
            <person name="Duckworth R."/>
            <person name="Johnson A."/>
            <person name="Loviza R."/>
            <person name="Walstead R."/>
            <person name="Shah Z."/>
            <person name="Kiflezghi M."/>
            <person name="Wade K."/>
            <person name="Ball S.L."/>
            <person name="Bradley K.W."/>
            <person name="Asai D.J."/>
            <person name="Bowman C.A."/>
            <person name="Russell D.A."/>
            <person name="Pope W.H."/>
            <person name="Jacobs-Sera D."/>
            <person name="Hendrix R.W."/>
            <person name="Hatfull G.F."/>
        </authorList>
    </citation>
    <scope>NUCLEOTIDE SEQUENCE [LARGE SCALE GENOMIC DNA]</scope>
</reference>
<dbReference type="EMBL" id="JTAI01000006">
    <property type="protein sequence ID" value="PPS95670.1"/>
    <property type="molecule type" value="Genomic_DNA"/>
</dbReference>
<reference evidence="2 3" key="1">
    <citation type="submission" date="2014-11" db="EMBL/GenBank/DDBJ databases">
        <title>Comparative genomic analysis of Cryptosporidium hominis reveals occurrence of genetic recombination in virulent subtypes.</title>
        <authorList>
            <person name="Guo Y."/>
            <person name="Tang K."/>
            <person name="Frace M."/>
            <person name="Li N."/>
            <person name="Roellig D.M."/>
            <person name="Sammons S."/>
            <person name="Knipe K."/>
            <person name="Rowe L."/>
            <person name="Feng Y."/>
            <person name="Xiao L."/>
        </authorList>
    </citation>
    <scope>NUCLEOTIDE SEQUENCE [LARGE SCALE GENOMIC DNA]</scope>
    <source>
        <strain evidence="2">30976</strain>
    </source>
</reference>
<protein>
    <submittedName>
        <fullName evidence="2">Cyclin-like protein</fullName>
    </submittedName>
</protein>
<sequence length="355" mass="40920">MKIFLQNERKKCNDKFSPFYTELPILLLRFQPTTLRISTLGILETLETSGAKHLIILILVKFVKMNVKSASQPELWQLARNSSGYRELLLGTSKLATVLCTNLHLSPGTTLTSCHYIYKFWSKFDILETDRKFIAAAAVLLSWKVREDIEPTRSSRKLSELSRFLYRIIKANSLSQVSSAPIPLELSSSFWIYKDSGKEYTHYMEQIKTYEFALLRAINFDLVPIELPFSHIERFTRILLYSPKLNEYVEEGEEGEEEGKEFESLKMFRLLASTISQDFYRLPNVCMQYNALEVSLCSVWYAGIFLSMSFAYEEISGSNQSWISKACPEVNAERVVKCMDECSKVLIWLINSDSA</sequence>
<proteinExistence type="predicted"/>
<dbReference type="InterPro" id="IPR043198">
    <property type="entry name" value="Cyclin/Ssn8"/>
</dbReference>
<name>A0A0S4TKL7_CRYHO</name>
<dbReference type="SUPFAM" id="SSF47954">
    <property type="entry name" value="Cyclin-like"/>
    <property type="match status" value="1"/>
</dbReference>
<dbReference type="VEuPathDB" id="CryptoDB:CHUDEA7_4610"/>
<evidence type="ECO:0000313" key="3">
    <source>
        <dbReference type="Proteomes" id="UP001429100"/>
    </source>
</evidence>
<keyword evidence="3" id="KW-1185">Reference proteome</keyword>
<dbReference type="AlphaFoldDB" id="A0A0S4TKL7"/>
<dbReference type="InterPro" id="IPR036915">
    <property type="entry name" value="Cyclin-like_sf"/>
</dbReference>
<evidence type="ECO:0000313" key="1">
    <source>
        <dbReference type="EMBL" id="CUV07449.1"/>
    </source>
</evidence>
<evidence type="ECO:0000313" key="2">
    <source>
        <dbReference type="EMBL" id="PPS95670.1"/>
    </source>
</evidence>
<dbReference type="Proteomes" id="UP001429100">
    <property type="component" value="Unassembled WGS sequence"/>
</dbReference>
<dbReference type="Proteomes" id="UP000199752">
    <property type="component" value="Chromosome 7"/>
</dbReference>
<gene>
    <name evidence="1" type="ORF">CHUDEA7_4610</name>
    <name evidence="2" type="ORF">GY17_00002344</name>
</gene>
<accession>A0A0S4TKL7</accession>
<dbReference type="VEuPathDB" id="CryptoDB:ChTU502y2012_407g2275"/>
<dbReference type="Gene3D" id="1.10.472.10">
    <property type="entry name" value="Cyclin-like"/>
    <property type="match status" value="1"/>
</dbReference>
<dbReference type="VEuPathDB" id="CryptoDB:GY17_00002344"/>
<dbReference type="GO" id="GO:0016538">
    <property type="term" value="F:cyclin-dependent protein serine/threonine kinase regulator activity"/>
    <property type="evidence" value="ECO:0007669"/>
    <property type="project" value="InterPro"/>
</dbReference>
<dbReference type="PANTHER" id="PTHR10026">
    <property type="entry name" value="CYCLIN"/>
    <property type="match status" value="1"/>
</dbReference>
<dbReference type="GO" id="GO:0006357">
    <property type="term" value="P:regulation of transcription by RNA polymerase II"/>
    <property type="evidence" value="ECO:0007669"/>
    <property type="project" value="InterPro"/>
</dbReference>
<reference evidence="2 3" key="3">
    <citation type="submission" date="2017-10" db="EMBL/GenBank/DDBJ databases">
        <title>Consistent, comparative and evidence-based genome annotation and re-annotation for the closely-related species, Cryptosporidium parvum, C. hominis and C. tyzzeri.</title>
        <authorList>
            <person name="Baptista R.P."/>
            <person name="Li Y."/>
            <person name="Sateriale A."/>
            <person name="Striepen B."/>
            <person name="Kissinger J.C."/>
        </authorList>
    </citation>
    <scope>NUCLEOTIDE SEQUENCE [LARGE SCALE GENOMIC DNA]</scope>
    <source>
        <strain evidence="2">30976</strain>
    </source>
</reference>
<organism evidence="1">
    <name type="scientific">Cryptosporidium hominis</name>
    <dbReference type="NCBI Taxonomy" id="237895"/>
    <lineage>
        <taxon>Eukaryota</taxon>
        <taxon>Sar</taxon>
        <taxon>Alveolata</taxon>
        <taxon>Apicomplexa</taxon>
        <taxon>Conoidasida</taxon>
        <taxon>Coccidia</taxon>
        <taxon>Eucoccidiorida</taxon>
        <taxon>Eimeriorina</taxon>
        <taxon>Cryptosporidiidae</taxon>
        <taxon>Cryptosporidium</taxon>
    </lineage>
</organism>
<dbReference type="EMBL" id="LN877953">
    <property type="protein sequence ID" value="CUV07449.1"/>
    <property type="molecule type" value="Genomic_DNA"/>
</dbReference>
<dbReference type="VEuPathDB" id="CryptoDB:Chro.70508"/>